<dbReference type="EMBL" id="KV878209">
    <property type="protein sequence ID" value="OJJ40810.1"/>
    <property type="molecule type" value="Genomic_DNA"/>
</dbReference>
<dbReference type="Proteomes" id="UP000184383">
    <property type="component" value="Unassembled WGS sequence"/>
</dbReference>
<sequence>MHLCEKASIYPDWLGQFEAQHSLPVFQCGCTYRHDMELSDYSLSPMSLIVRLNGQPVAWKIWLFSRKSTLSSLIIENIPPSYLNELEYKINQLATNVAAQTVDRRAGSLMAFPSINPYTDLPGISVSNMICDTRQLYNQINHLNLIASEHSFSTGSIEVVKLVHYKQLDKDGNWLFYETADLILHLQPEGWISDDDHSQLTVTIDDVTKISGSNASVKIPETSCVSTTHSDQQDKAEAIDVEMEFYDGKSANYLLQQLQCL</sequence>
<protein>
    <submittedName>
        <fullName evidence="1">Uncharacterized protein</fullName>
    </submittedName>
</protein>
<keyword evidence="2" id="KW-1185">Reference proteome</keyword>
<proteinExistence type="predicted"/>
<accession>A0A1L9S0X2</accession>
<reference evidence="2" key="1">
    <citation type="journal article" date="2017" name="Genome Biol.">
        <title>Comparative genomics reveals high biological diversity and specific adaptations in the industrially and medically important fungal genus Aspergillus.</title>
        <authorList>
            <person name="de Vries R.P."/>
            <person name="Riley R."/>
            <person name="Wiebenga A."/>
            <person name="Aguilar-Osorio G."/>
            <person name="Amillis S."/>
            <person name="Uchima C.A."/>
            <person name="Anderluh G."/>
            <person name="Asadollahi M."/>
            <person name="Askin M."/>
            <person name="Barry K."/>
            <person name="Battaglia E."/>
            <person name="Bayram O."/>
            <person name="Benocci T."/>
            <person name="Braus-Stromeyer S.A."/>
            <person name="Caldana C."/>
            <person name="Canovas D."/>
            <person name="Cerqueira G.C."/>
            <person name="Chen F."/>
            <person name="Chen W."/>
            <person name="Choi C."/>
            <person name="Clum A."/>
            <person name="Dos Santos R.A."/>
            <person name="Damasio A.R."/>
            <person name="Diallinas G."/>
            <person name="Emri T."/>
            <person name="Fekete E."/>
            <person name="Flipphi M."/>
            <person name="Freyberg S."/>
            <person name="Gallo A."/>
            <person name="Gournas C."/>
            <person name="Habgood R."/>
            <person name="Hainaut M."/>
            <person name="Harispe M.L."/>
            <person name="Henrissat B."/>
            <person name="Hilden K.S."/>
            <person name="Hope R."/>
            <person name="Hossain A."/>
            <person name="Karabika E."/>
            <person name="Karaffa L."/>
            <person name="Karanyi Z."/>
            <person name="Krasevec N."/>
            <person name="Kuo A."/>
            <person name="Kusch H."/>
            <person name="LaButti K."/>
            <person name="Lagendijk E.L."/>
            <person name="Lapidus A."/>
            <person name="Levasseur A."/>
            <person name="Lindquist E."/>
            <person name="Lipzen A."/>
            <person name="Logrieco A.F."/>
            <person name="MacCabe A."/>
            <person name="Maekelae M.R."/>
            <person name="Malavazi I."/>
            <person name="Melin P."/>
            <person name="Meyer V."/>
            <person name="Mielnichuk N."/>
            <person name="Miskei M."/>
            <person name="Molnar A.P."/>
            <person name="Mule G."/>
            <person name="Ngan C.Y."/>
            <person name="Orejas M."/>
            <person name="Orosz E."/>
            <person name="Ouedraogo J.P."/>
            <person name="Overkamp K.M."/>
            <person name="Park H.-S."/>
            <person name="Perrone G."/>
            <person name="Piumi F."/>
            <person name="Punt P.J."/>
            <person name="Ram A.F."/>
            <person name="Ramon A."/>
            <person name="Rauscher S."/>
            <person name="Record E."/>
            <person name="Riano-Pachon D.M."/>
            <person name="Robert V."/>
            <person name="Roehrig J."/>
            <person name="Ruller R."/>
            <person name="Salamov A."/>
            <person name="Salih N.S."/>
            <person name="Samson R.A."/>
            <person name="Sandor E."/>
            <person name="Sanguinetti M."/>
            <person name="Schuetze T."/>
            <person name="Sepcic K."/>
            <person name="Shelest E."/>
            <person name="Sherlock G."/>
            <person name="Sophianopoulou V."/>
            <person name="Squina F.M."/>
            <person name="Sun H."/>
            <person name="Susca A."/>
            <person name="Todd R.B."/>
            <person name="Tsang A."/>
            <person name="Unkles S.E."/>
            <person name="van de Wiele N."/>
            <person name="van Rossen-Uffink D."/>
            <person name="Oliveira J.V."/>
            <person name="Vesth T.C."/>
            <person name="Visser J."/>
            <person name="Yu J.-H."/>
            <person name="Zhou M."/>
            <person name="Andersen M.R."/>
            <person name="Archer D.B."/>
            <person name="Baker S.E."/>
            <person name="Benoit I."/>
            <person name="Brakhage A.A."/>
            <person name="Braus G.H."/>
            <person name="Fischer R."/>
            <person name="Frisvad J.C."/>
            <person name="Goldman G.H."/>
            <person name="Houbraken J."/>
            <person name="Oakley B."/>
            <person name="Pocsi I."/>
            <person name="Scazzocchio C."/>
            <person name="Seiboth B."/>
            <person name="vanKuyk P.A."/>
            <person name="Wortman J."/>
            <person name="Dyer P.S."/>
            <person name="Grigoriev I.V."/>
        </authorList>
    </citation>
    <scope>NUCLEOTIDE SEQUENCE [LARGE SCALE GENOMIC DNA]</scope>
    <source>
        <strain evidence="2">DTO 134E9</strain>
    </source>
</reference>
<dbReference type="RefSeq" id="XP_040694486.1">
    <property type="nucleotide sequence ID" value="XM_040832490.1"/>
</dbReference>
<evidence type="ECO:0000313" key="1">
    <source>
        <dbReference type="EMBL" id="OJJ40810.1"/>
    </source>
</evidence>
<dbReference type="OrthoDB" id="5404564at2759"/>
<dbReference type="GeneID" id="63748338"/>
<name>A0A1L9S0X2_ASPWE</name>
<dbReference type="VEuPathDB" id="FungiDB:ASPWEDRAFT_235042"/>
<gene>
    <name evidence="1" type="ORF">ASPWEDRAFT_235042</name>
</gene>
<organism evidence="1 2">
    <name type="scientific">Aspergillus wentii DTO 134E9</name>
    <dbReference type="NCBI Taxonomy" id="1073089"/>
    <lineage>
        <taxon>Eukaryota</taxon>
        <taxon>Fungi</taxon>
        <taxon>Dikarya</taxon>
        <taxon>Ascomycota</taxon>
        <taxon>Pezizomycotina</taxon>
        <taxon>Eurotiomycetes</taxon>
        <taxon>Eurotiomycetidae</taxon>
        <taxon>Eurotiales</taxon>
        <taxon>Aspergillaceae</taxon>
        <taxon>Aspergillus</taxon>
        <taxon>Aspergillus subgen. Cremei</taxon>
    </lineage>
</organism>
<dbReference type="STRING" id="1073089.A0A1L9S0X2"/>
<evidence type="ECO:0000313" key="2">
    <source>
        <dbReference type="Proteomes" id="UP000184383"/>
    </source>
</evidence>
<dbReference type="AlphaFoldDB" id="A0A1L9S0X2"/>